<dbReference type="Gene3D" id="3.30.230.30">
    <property type="entry name" value="Impact, N-terminal domain"/>
    <property type="match status" value="1"/>
</dbReference>
<evidence type="ECO:0000313" key="4">
    <source>
        <dbReference type="EMBL" id="KAK8885652.1"/>
    </source>
</evidence>
<dbReference type="Proteomes" id="UP001470230">
    <property type="component" value="Unassembled WGS sequence"/>
</dbReference>
<dbReference type="EMBL" id="JAPFFF010000007">
    <property type="protein sequence ID" value="KAK8885652.1"/>
    <property type="molecule type" value="Genomic_DNA"/>
</dbReference>
<dbReference type="InterPro" id="IPR023582">
    <property type="entry name" value="Impact"/>
</dbReference>
<dbReference type="InterPro" id="IPR036956">
    <property type="entry name" value="Impact_N_sf"/>
</dbReference>
<dbReference type="PANTHER" id="PTHR16301:SF25">
    <property type="entry name" value="PROTEIN IMPACT"/>
    <property type="match status" value="1"/>
</dbReference>
<dbReference type="InterPro" id="IPR020568">
    <property type="entry name" value="Ribosomal_Su5_D2-typ_SF"/>
</dbReference>
<evidence type="ECO:0000256" key="1">
    <source>
        <dbReference type="ARBA" id="ARBA00007665"/>
    </source>
</evidence>
<proteinExistence type="inferred from homology"/>
<feature type="region of interest" description="Disordered" evidence="2">
    <location>
        <begin position="128"/>
        <end position="152"/>
    </location>
</feature>
<organism evidence="4 5">
    <name type="scientific">Tritrichomonas musculus</name>
    <dbReference type="NCBI Taxonomy" id="1915356"/>
    <lineage>
        <taxon>Eukaryota</taxon>
        <taxon>Metamonada</taxon>
        <taxon>Parabasalia</taxon>
        <taxon>Tritrichomonadida</taxon>
        <taxon>Tritrichomonadidae</taxon>
        <taxon>Tritrichomonas</taxon>
    </lineage>
</organism>
<feature type="compositionally biased region" description="Basic and acidic residues" evidence="2">
    <location>
        <begin position="128"/>
        <end position="144"/>
    </location>
</feature>
<evidence type="ECO:0000313" key="5">
    <source>
        <dbReference type="Proteomes" id="UP001470230"/>
    </source>
</evidence>
<comment type="similarity">
    <text evidence="1">Belongs to the IMPACT family.</text>
</comment>
<feature type="domain" description="Impact N-terminal" evidence="3">
    <location>
        <begin position="20"/>
        <end position="120"/>
    </location>
</feature>
<keyword evidence="5" id="KW-1185">Reference proteome</keyword>
<name>A0ABR2K3G4_9EUKA</name>
<dbReference type="Pfam" id="PF01205">
    <property type="entry name" value="Impact_N"/>
    <property type="match status" value="1"/>
</dbReference>
<sequence length="152" mass="17235">MAYCFDDPPEIFTGEPFTEKKSKFQAYCAACHNIQDVCLFRDTLLDNPKIEQATHNILAYITPEEEGFDDDGETHAGTQVLQMMQLSGCKDCAVMVSRWFGGILLHGDRFRIINMMALNVLKDHGFVPQKDDKNADSNKKDEKQKGKKGKKK</sequence>
<dbReference type="SUPFAM" id="SSF54211">
    <property type="entry name" value="Ribosomal protein S5 domain 2-like"/>
    <property type="match status" value="1"/>
</dbReference>
<protein>
    <recommendedName>
        <fullName evidence="3">Impact N-terminal domain-containing protein</fullName>
    </recommendedName>
</protein>
<dbReference type="PANTHER" id="PTHR16301">
    <property type="entry name" value="IMPACT-RELATED"/>
    <property type="match status" value="1"/>
</dbReference>
<reference evidence="4 5" key="1">
    <citation type="submission" date="2024-04" db="EMBL/GenBank/DDBJ databases">
        <title>Tritrichomonas musculus Genome.</title>
        <authorList>
            <person name="Alves-Ferreira E."/>
            <person name="Grigg M."/>
            <person name="Lorenzi H."/>
            <person name="Galac M."/>
        </authorList>
    </citation>
    <scope>NUCLEOTIDE SEQUENCE [LARGE SCALE GENOMIC DNA]</scope>
    <source>
        <strain evidence="4 5">EAF2021</strain>
    </source>
</reference>
<dbReference type="InterPro" id="IPR001498">
    <property type="entry name" value="Impact_N"/>
</dbReference>
<accession>A0ABR2K3G4</accession>
<gene>
    <name evidence="4" type="ORF">M9Y10_041104</name>
</gene>
<comment type="caution">
    <text evidence="4">The sequence shown here is derived from an EMBL/GenBank/DDBJ whole genome shotgun (WGS) entry which is preliminary data.</text>
</comment>
<evidence type="ECO:0000259" key="3">
    <source>
        <dbReference type="Pfam" id="PF01205"/>
    </source>
</evidence>
<evidence type="ECO:0000256" key="2">
    <source>
        <dbReference type="SAM" id="MobiDB-lite"/>
    </source>
</evidence>